<sequence length="126" mass="13976">MSLQVATNASTWQILREIVKPHKMQKLRVRISVEIMESKQEQMKERKPEKEEEKGKLAGLPMEDSPYLKYKDLEDYKLQGYGAQGHLQPKPGRAGASTDAPTLSGNSVNSQAEVPATDVVSQLGVP</sequence>
<gene>
    <name evidence="2" type="ORF">FNV43_RR17091</name>
</gene>
<dbReference type="OrthoDB" id="1188177at2759"/>
<proteinExistence type="predicted"/>
<organism evidence="2 3">
    <name type="scientific">Rhamnella rubrinervis</name>
    <dbReference type="NCBI Taxonomy" id="2594499"/>
    <lineage>
        <taxon>Eukaryota</taxon>
        <taxon>Viridiplantae</taxon>
        <taxon>Streptophyta</taxon>
        <taxon>Embryophyta</taxon>
        <taxon>Tracheophyta</taxon>
        <taxon>Spermatophyta</taxon>
        <taxon>Magnoliopsida</taxon>
        <taxon>eudicotyledons</taxon>
        <taxon>Gunneridae</taxon>
        <taxon>Pentapetalae</taxon>
        <taxon>rosids</taxon>
        <taxon>fabids</taxon>
        <taxon>Rosales</taxon>
        <taxon>Rhamnaceae</taxon>
        <taxon>rhamnoid group</taxon>
        <taxon>Rhamneae</taxon>
        <taxon>Rhamnella</taxon>
    </lineage>
</organism>
<evidence type="ECO:0000256" key="1">
    <source>
        <dbReference type="SAM" id="MobiDB-lite"/>
    </source>
</evidence>
<feature type="compositionally biased region" description="Polar residues" evidence="1">
    <location>
        <begin position="99"/>
        <end position="112"/>
    </location>
</feature>
<dbReference type="AlphaFoldDB" id="A0A8K0DY52"/>
<feature type="region of interest" description="Disordered" evidence="1">
    <location>
        <begin position="81"/>
        <end position="126"/>
    </location>
</feature>
<evidence type="ECO:0000313" key="2">
    <source>
        <dbReference type="EMBL" id="KAF3438816.1"/>
    </source>
</evidence>
<reference evidence="2" key="1">
    <citation type="submission" date="2020-03" db="EMBL/GenBank/DDBJ databases">
        <title>A high-quality chromosome-level genome assembly of a woody plant with both climbing and erect habits, Rhamnella rubrinervis.</title>
        <authorList>
            <person name="Lu Z."/>
            <person name="Yang Y."/>
            <person name="Zhu X."/>
            <person name="Sun Y."/>
        </authorList>
    </citation>
    <scope>NUCLEOTIDE SEQUENCE</scope>
    <source>
        <strain evidence="2">BYM</strain>
        <tissue evidence="2">Leaf</tissue>
    </source>
</reference>
<comment type="caution">
    <text evidence="2">The sequence shown here is derived from an EMBL/GenBank/DDBJ whole genome shotgun (WGS) entry which is preliminary data.</text>
</comment>
<name>A0A8K0DY52_9ROSA</name>
<feature type="region of interest" description="Disordered" evidence="1">
    <location>
        <begin position="38"/>
        <end position="63"/>
    </location>
</feature>
<protein>
    <submittedName>
        <fullName evidence="2">Uncharacterized protein</fullName>
    </submittedName>
</protein>
<accession>A0A8K0DY52</accession>
<feature type="compositionally biased region" description="Basic and acidic residues" evidence="1">
    <location>
        <begin position="38"/>
        <end position="56"/>
    </location>
</feature>
<dbReference type="Pfam" id="PF10714">
    <property type="entry name" value="LEA_6"/>
    <property type="match status" value="1"/>
</dbReference>
<keyword evidence="3" id="KW-1185">Reference proteome</keyword>
<dbReference type="EMBL" id="VOIH02000008">
    <property type="protein sequence ID" value="KAF3438816.1"/>
    <property type="molecule type" value="Genomic_DNA"/>
</dbReference>
<evidence type="ECO:0000313" key="3">
    <source>
        <dbReference type="Proteomes" id="UP000796880"/>
    </source>
</evidence>
<dbReference type="Proteomes" id="UP000796880">
    <property type="component" value="Unassembled WGS sequence"/>
</dbReference>
<dbReference type="InterPro" id="IPR018930">
    <property type="entry name" value="LEA-18"/>
</dbReference>